<accession>A0A3P7QMZ5</accession>
<dbReference type="PANTHER" id="PTHR13500">
    <property type="entry name" value="NUCLEOLAR PRERIBOSOMAL-ASSOCIATED PROTEIN 1"/>
    <property type="match status" value="1"/>
</dbReference>
<keyword evidence="3" id="KW-1185">Reference proteome</keyword>
<name>A0A3P7QMZ5_DIBLA</name>
<organism evidence="2 3">
    <name type="scientific">Dibothriocephalus latus</name>
    <name type="common">Fish tapeworm</name>
    <name type="synonym">Diphyllobothrium latum</name>
    <dbReference type="NCBI Taxonomy" id="60516"/>
    <lineage>
        <taxon>Eukaryota</taxon>
        <taxon>Metazoa</taxon>
        <taxon>Spiralia</taxon>
        <taxon>Lophotrochozoa</taxon>
        <taxon>Platyhelminthes</taxon>
        <taxon>Cestoda</taxon>
        <taxon>Eucestoda</taxon>
        <taxon>Diphyllobothriidea</taxon>
        <taxon>Diphyllobothriidae</taxon>
        <taxon>Dibothriocephalus</taxon>
    </lineage>
</organism>
<dbReference type="PANTHER" id="PTHR13500:SF0">
    <property type="entry name" value="NUCLEOLAR PRE-RIBOSOMAL-ASSOCIATED PROTEIN 1"/>
    <property type="match status" value="1"/>
</dbReference>
<protein>
    <recommendedName>
        <fullName evidence="1">URB1 N-terminal domain-containing protein</fullName>
    </recommendedName>
</protein>
<evidence type="ECO:0000313" key="3">
    <source>
        <dbReference type="Proteomes" id="UP000281553"/>
    </source>
</evidence>
<dbReference type="OrthoDB" id="72892at2759"/>
<sequence length="170" mass="19461">MLTLTLLRTKVVENVTVSKTIKMRIFTRNALKQLAYLYSWRGEALTAKVALGRSDTEVDQQAVEMVRTAVHKLLHPLCSSIVYGLVFRERMSSDVSLPNNHLLHLLLSPPMHNAFTDPLRRQLVVDCLLACPGLLPGYFSHWRTSLEPRDSDNWRDLIHFVQEVSILPTR</sequence>
<dbReference type="EMBL" id="UYRU01082052">
    <property type="protein sequence ID" value="VDN32376.1"/>
    <property type="molecule type" value="Genomic_DNA"/>
</dbReference>
<feature type="non-terminal residue" evidence="2">
    <location>
        <position position="170"/>
    </location>
</feature>
<dbReference type="InterPro" id="IPR039844">
    <property type="entry name" value="URB1"/>
</dbReference>
<feature type="domain" description="URB1 N-terminal" evidence="1">
    <location>
        <begin position="3"/>
        <end position="154"/>
    </location>
</feature>
<dbReference type="InterPro" id="IPR021714">
    <property type="entry name" value="URB1_N"/>
</dbReference>
<reference evidence="2 3" key="1">
    <citation type="submission" date="2018-11" db="EMBL/GenBank/DDBJ databases">
        <authorList>
            <consortium name="Pathogen Informatics"/>
        </authorList>
    </citation>
    <scope>NUCLEOTIDE SEQUENCE [LARGE SCALE GENOMIC DNA]</scope>
</reference>
<gene>
    <name evidence="2" type="ORF">DILT_LOCUS15969</name>
</gene>
<dbReference type="AlphaFoldDB" id="A0A3P7QMZ5"/>
<dbReference type="Proteomes" id="UP000281553">
    <property type="component" value="Unassembled WGS sequence"/>
</dbReference>
<dbReference type="Pfam" id="PF11707">
    <property type="entry name" value="Npa1"/>
    <property type="match status" value="1"/>
</dbReference>
<evidence type="ECO:0000313" key="2">
    <source>
        <dbReference type="EMBL" id="VDN32376.1"/>
    </source>
</evidence>
<dbReference type="GO" id="GO:0000466">
    <property type="term" value="P:maturation of 5.8S rRNA from tricistronic rRNA transcript (SSU-rRNA, 5.8S rRNA, LSU-rRNA)"/>
    <property type="evidence" value="ECO:0007669"/>
    <property type="project" value="TreeGrafter"/>
</dbReference>
<proteinExistence type="predicted"/>
<dbReference type="GO" id="GO:0000463">
    <property type="term" value="P:maturation of LSU-rRNA from tricistronic rRNA transcript (SSU-rRNA, 5.8S rRNA, LSU-rRNA)"/>
    <property type="evidence" value="ECO:0007669"/>
    <property type="project" value="TreeGrafter"/>
</dbReference>
<dbReference type="GO" id="GO:0005730">
    <property type="term" value="C:nucleolus"/>
    <property type="evidence" value="ECO:0007669"/>
    <property type="project" value="TreeGrafter"/>
</dbReference>
<evidence type="ECO:0000259" key="1">
    <source>
        <dbReference type="Pfam" id="PF11707"/>
    </source>
</evidence>